<dbReference type="PROSITE" id="PS50002">
    <property type="entry name" value="SH3"/>
    <property type="match status" value="1"/>
</dbReference>
<dbReference type="PANTHER" id="PTHR15129:SF1">
    <property type="entry name" value="SRC KINASE-ASSOCIATED PHOSPHOPROTEIN 1"/>
    <property type="match status" value="1"/>
</dbReference>
<dbReference type="Proteomes" id="UP001166052">
    <property type="component" value="Unassembled WGS sequence"/>
</dbReference>
<dbReference type="SUPFAM" id="SSF50729">
    <property type="entry name" value="PH domain-like"/>
    <property type="match status" value="1"/>
</dbReference>
<dbReference type="Pfam" id="PF00169">
    <property type="entry name" value="PH"/>
    <property type="match status" value="1"/>
</dbReference>
<evidence type="ECO:0000256" key="8">
    <source>
        <dbReference type="ARBA" id="ARBA00022553"/>
    </source>
</evidence>
<feature type="non-terminal residue" evidence="18">
    <location>
        <position position="273"/>
    </location>
</feature>
<feature type="non-terminal residue" evidence="18">
    <location>
        <position position="1"/>
    </location>
</feature>
<evidence type="ECO:0000256" key="2">
    <source>
        <dbReference type="ARBA" id="ARBA00004236"/>
    </source>
</evidence>
<comment type="similarity">
    <text evidence="4">Belongs to the SKAP family.</text>
</comment>
<evidence type="ECO:0000256" key="14">
    <source>
        <dbReference type="PROSITE-ProRule" id="PRU00192"/>
    </source>
</evidence>
<evidence type="ECO:0000256" key="5">
    <source>
        <dbReference type="ARBA" id="ARBA00022443"/>
    </source>
</evidence>
<evidence type="ECO:0000256" key="6">
    <source>
        <dbReference type="ARBA" id="ARBA00022475"/>
    </source>
</evidence>
<evidence type="ECO:0000256" key="3">
    <source>
        <dbReference type="ARBA" id="ARBA00004496"/>
    </source>
</evidence>
<evidence type="ECO:0000259" key="16">
    <source>
        <dbReference type="PROSITE" id="PS50002"/>
    </source>
</evidence>
<feature type="region of interest" description="Disordered" evidence="15">
    <location>
        <begin position="134"/>
        <end position="187"/>
    </location>
</feature>
<evidence type="ECO:0000256" key="13">
    <source>
        <dbReference type="ARBA" id="ARBA00039670"/>
    </source>
</evidence>
<feature type="compositionally biased region" description="Polar residues" evidence="15">
    <location>
        <begin position="166"/>
        <end position="179"/>
    </location>
</feature>
<dbReference type="InterPro" id="IPR001452">
    <property type="entry name" value="SH3_domain"/>
</dbReference>
<keyword evidence="8" id="KW-0597">Phosphoprotein</keyword>
<proteinExistence type="inferred from homology"/>
<accession>A0ABS2Z430</accession>
<comment type="subcellular location">
    <subcellularLocation>
        <location evidence="2">Cell membrane</location>
    </subcellularLocation>
    <subcellularLocation>
        <location evidence="3">Cytoplasm</location>
    </subcellularLocation>
    <subcellularLocation>
        <location evidence="1">Nucleus</location>
    </subcellularLocation>
</comment>
<evidence type="ECO:0000313" key="19">
    <source>
        <dbReference type="Proteomes" id="UP001166052"/>
    </source>
</evidence>
<keyword evidence="12" id="KW-0539">Nucleus</keyword>
<keyword evidence="10" id="KW-1064">Adaptive immunity</keyword>
<keyword evidence="19" id="KW-1185">Reference proteome</keyword>
<dbReference type="EMBL" id="JAAWVN010023168">
    <property type="protein sequence ID" value="MBN3293817.1"/>
    <property type="molecule type" value="Genomic_DNA"/>
</dbReference>
<dbReference type="PROSITE" id="PS50003">
    <property type="entry name" value="PH_DOMAIN"/>
    <property type="match status" value="1"/>
</dbReference>
<evidence type="ECO:0000256" key="9">
    <source>
        <dbReference type="ARBA" id="ARBA00022859"/>
    </source>
</evidence>
<protein>
    <recommendedName>
        <fullName evidence="13">Src kinase-associated phosphoprotein 1</fullName>
    </recommendedName>
</protein>
<dbReference type="PANTHER" id="PTHR15129">
    <property type="entry name" value="SRC-ASSOCIATED ADAPTOR PROTEIN"/>
    <property type="match status" value="1"/>
</dbReference>
<reference evidence="18" key="1">
    <citation type="journal article" date="2021" name="Cell">
        <title>Tracing the genetic footprints of vertebrate landing in non-teleost ray-finned fishes.</title>
        <authorList>
            <person name="Bi X."/>
            <person name="Wang K."/>
            <person name="Yang L."/>
            <person name="Pan H."/>
            <person name="Jiang H."/>
            <person name="Wei Q."/>
            <person name="Fang M."/>
            <person name="Yu H."/>
            <person name="Zhu C."/>
            <person name="Cai Y."/>
            <person name="He Y."/>
            <person name="Gan X."/>
            <person name="Zeng H."/>
            <person name="Yu D."/>
            <person name="Zhu Y."/>
            <person name="Jiang H."/>
            <person name="Qiu Q."/>
            <person name="Yang H."/>
            <person name="Zhang Y.E."/>
            <person name="Wang W."/>
            <person name="Zhu M."/>
            <person name="He S."/>
            <person name="Zhang G."/>
        </authorList>
    </citation>
    <scope>NUCLEOTIDE SEQUENCE</scope>
    <source>
        <strain evidence="18">Bchr_001</strain>
    </source>
</reference>
<dbReference type="Gene3D" id="2.30.30.40">
    <property type="entry name" value="SH3 Domains"/>
    <property type="match status" value="1"/>
</dbReference>
<dbReference type="InterPro" id="IPR001849">
    <property type="entry name" value="PH_domain"/>
</dbReference>
<evidence type="ECO:0000256" key="11">
    <source>
        <dbReference type="ARBA" id="ARBA00023136"/>
    </source>
</evidence>
<keyword evidence="6" id="KW-1003">Cell membrane</keyword>
<feature type="domain" description="PH" evidence="17">
    <location>
        <begin position="1"/>
        <end position="125"/>
    </location>
</feature>
<keyword evidence="7" id="KW-0963">Cytoplasm</keyword>
<dbReference type="Gene3D" id="2.30.29.30">
    <property type="entry name" value="Pleckstrin-homology domain (PH domain)/Phosphotyrosine-binding domain (PTB)"/>
    <property type="match status" value="1"/>
</dbReference>
<evidence type="ECO:0000259" key="17">
    <source>
        <dbReference type="PROSITE" id="PS50003"/>
    </source>
</evidence>
<evidence type="ECO:0000256" key="12">
    <source>
        <dbReference type="ARBA" id="ARBA00023242"/>
    </source>
</evidence>
<evidence type="ECO:0000313" key="18">
    <source>
        <dbReference type="EMBL" id="MBN3293817.1"/>
    </source>
</evidence>
<evidence type="ECO:0000256" key="4">
    <source>
        <dbReference type="ARBA" id="ARBA00005864"/>
    </source>
</evidence>
<evidence type="ECO:0000256" key="7">
    <source>
        <dbReference type="ARBA" id="ARBA00022490"/>
    </source>
</evidence>
<dbReference type="InterPro" id="IPR037781">
    <property type="entry name" value="SKAP_fam"/>
</dbReference>
<keyword evidence="11" id="KW-0472">Membrane</keyword>
<feature type="domain" description="SH3" evidence="16">
    <location>
        <begin position="221"/>
        <end position="273"/>
    </location>
</feature>
<evidence type="ECO:0000256" key="1">
    <source>
        <dbReference type="ARBA" id="ARBA00004123"/>
    </source>
</evidence>
<comment type="caution">
    <text evidence="18">The sequence shown here is derived from an EMBL/GenBank/DDBJ whole genome shotgun (WGS) entry which is preliminary data.</text>
</comment>
<sequence>MLAVSKPPCRGGTCDRVETDCLCVRGKWPRVNLKADFEEIDLVGAQELANILKQGYLEKKRREKQQKGAFYINGYQVELVGSLRKDAKKNACFELKAPGQRTYQFTANTAKEAKEWVDQINFVLKDISSTQIPYDDGEEDMEESQISQGNEDQEEETYDDIDAAISPNTAHNSFSSQSVDGPFEDEEDNDIYEELPDEEFPLATSGEGCGNKLPSGESSVDYANYYQGMWDCTGDQSDELSFKRGDLIYILSKCESKMEYSEKSYRVNISPLA</sequence>
<evidence type="ECO:0000256" key="15">
    <source>
        <dbReference type="SAM" id="MobiDB-lite"/>
    </source>
</evidence>
<feature type="compositionally biased region" description="Acidic residues" evidence="15">
    <location>
        <begin position="151"/>
        <end position="162"/>
    </location>
</feature>
<dbReference type="SUPFAM" id="SSF50044">
    <property type="entry name" value="SH3-domain"/>
    <property type="match status" value="1"/>
</dbReference>
<gene>
    <name evidence="18" type="primary">Skap1</name>
    <name evidence="18" type="ORF">GTO92_0001148</name>
</gene>
<evidence type="ECO:0000256" key="10">
    <source>
        <dbReference type="ARBA" id="ARBA00023130"/>
    </source>
</evidence>
<organism evidence="18 19">
    <name type="scientific">Polypterus senegalus</name>
    <name type="common">Senegal bichir</name>
    <dbReference type="NCBI Taxonomy" id="55291"/>
    <lineage>
        <taxon>Eukaryota</taxon>
        <taxon>Metazoa</taxon>
        <taxon>Chordata</taxon>
        <taxon>Craniata</taxon>
        <taxon>Vertebrata</taxon>
        <taxon>Euteleostomi</taxon>
        <taxon>Actinopterygii</taxon>
        <taxon>Polypteriformes</taxon>
        <taxon>Polypteridae</taxon>
        <taxon>Polypterus</taxon>
    </lineage>
</organism>
<dbReference type="InterPro" id="IPR011993">
    <property type="entry name" value="PH-like_dom_sf"/>
</dbReference>
<keyword evidence="9" id="KW-0391">Immunity</keyword>
<keyword evidence="5 14" id="KW-0728">SH3 domain</keyword>
<dbReference type="InterPro" id="IPR036028">
    <property type="entry name" value="SH3-like_dom_sf"/>
</dbReference>
<name>A0ABS2Z430_POLSE</name>